<accession>A0ACB8ACJ3</accession>
<protein>
    <submittedName>
        <fullName evidence="1">Citrate lyase beta subunit</fullName>
    </submittedName>
</protein>
<keyword evidence="1" id="KW-0456">Lyase</keyword>
<evidence type="ECO:0000313" key="2">
    <source>
        <dbReference type="Proteomes" id="UP000790377"/>
    </source>
</evidence>
<name>A0ACB8ACJ3_9AGAM</name>
<keyword evidence="2" id="KW-1185">Reference proteome</keyword>
<organism evidence="1 2">
    <name type="scientific">Hygrophoropsis aurantiaca</name>
    <dbReference type="NCBI Taxonomy" id="72124"/>
    <lineage>
        <taxon>Eukaryota</taxon>
        <taxon>Fungi</taxon>
        <taxon>Dikarya</taxon>
        <taxon>Basidiomycota</taxon>
        <taxon>Agaricomycotina</taxon>
        <taxon>Agaricomycetes</taxon>
        <taxon>Agaricomycetidae</taxon>
        <taxon>Boletales</taxon>
        <taxon>Coniophorineae</taxon>
        <taxon>Hygrophoropsidaceae</taxon>
        <taxon>Hygrophoropsis</taxon>
    </lineage>
</organism>
<sequence>MASAISLRVLGPGGVGARRLAVNSILVQHRTSLCSAGSRVKGISTSSIDRSNDIALRRSYLYVPASSDRMLEKSLSTNSDVIIYDLEDSIPPSVSDKESARERLAFFLSVQLNLPQRERVAVRVNDITTPFFEKDVSEMLKFGAVGTLVLPKIHTARDLHHVSRAIHKSVTYSSRHSTVPPLRMVASIESARGTWNLGDIASWTSEYGAEAGGKLDALLFAAEDYCADTSVVRTSSRQELLYVRSQIVIAAKAFGLNAIDMVCVNYKDLNYLKDECEDGRRLGFNGKQAIHPTQVDIVQSTFVPTAKEILRAAKIFHQMEIAHSSQKGAFGLETDEGGKEMIDAPMLKQAANTLRIARTAGLEIPRID</sequence>
<dbReference type="EMBL" id="MU267698">
    <property type="protein sequence ID" value="KAH7910848.1"/>
    <property type="molecule type" value="Genomic_DNA"/>
</dbReference>
<dbReference type="Proteomes" id="UP000790377">
    <property type="component" value="Unassembled WGS sequence"/>
</dbReference>
<evidence type="ECO:0000313" key="1">
    <source>
        <dbReference type="EMBL" id="KAH7910848.1"/>
    </source>
</evidence>
<gene>
    <name evidence="1" type="ORF">BJ138DRAFT_1007935</name>
</gene>
<comment type="caution">
    <text evidence="1">The sequence shown here is derived from an EMBL/GenBank/DDBJ whole genome shotgun (WGS) entry which is preliminary data.</text>
</comment>
<reference evidence="1" key="1">
    <citation type="journal article" date="2021" name="New Phytol.">
        <title>Evolutionary innovations through gain and loss of genes in the ectomycorrhizal Boletales.</title>
        <authorList>
            <person name="Wu G."/>
            <person name="Miyauchi S."/>
            <person name="Morin E."/>
            <person name="Kuo A."/>
            <person name="Drula E."/>
            <person name="Varga T."/>
            <person name="Kohler A."/>
            <person name="Feng B."/>
            <person name="Cao Y."/>
            <person name="Lipzen A."/>
            <person name="Daum C."/>
            <person name="Hundley H."/>
            <person name="Pangilinan J."/>
            <person name="Johnson J."/>
            <person name="Barry K."/>
            <person name="LaButti K."/>
            <person name="Ng V."/>
            <person name="Ahrendt S."/>
            <person name="Min B."/>
            <person name="Choi I.G."/>
            <person name="Park H."/>
            <person name="Plett J.M."/>
            <person name="Magnuson J."/>
            <person name="Spatafora J.W."/>
            <person name="Nagy L.G."/>
            <person name="Henrissat B."/>
            <person name="Grigoriev I.V."/>
            <person name="Yang Z.L."/>
            <person name="Xu J."/>
            <person name="Martin F.M."/>
        </authorList>
    </citation>
    <scope>NUCLEOTIDE SEQUENCE</scope>
    <source>
        <strain evidence="1">ATCC 28755</strain>
    </source>
</reference>
<proteinExistence type="predicted"/>